<evidence type="ECO:0000256" key="23">
    <source>
        <dbReference type="SAM" id="Coils"/>
    </source>
</evidence>
<dbReference type="GO" id="GO:0000776">
    <property type="term" value="C:kinetochore"/>
    <property type="evidence" value="ECO:0007669"/>
    <property type="project" value="UniProtKB-KW"/>
</dbReference>
<dbReference type="Proteomes" id="UP000694402">
    <property type="component" value="Unassembled WGS sequence"/>
</dbReference>
<dbReference type="FunFam" id="1.20.5.170:FF:000051">
    <property type="entry name" value="mitotic spindle assembly checkpoint protein MAD1"/>
    <property type="match status" value="1"/>
</dbReference>
<keyword evidence="13" id="KW-0832">Ubl conjugation</keyword>
<dbReference type="SUPFAM" id="SSF75704">
    <property type="entry name" value="Mitotic arrest deficient-like 1, Mad1"/>
    <property type="match status" value="1"/>
</dbReference>
<keyword evidence="11" id="KW-0498">Mitosis</keyword>
<dbReference type="GO" id="GO:0000922">
    <property type="term" value="C:spindle pole"/>
    <property type="evidence" value="ECO:0007669"/>
    <property type="project" value="UniProtKB-SubCell"/>
</dbReference>
<keyword evidence="25" id="KW-1185">Reference proteome</keyword>
<dbReference type="GO" id="GO:0005635">
    <property type="term" value="C:nuclear envelope"/>
    <property type="evidence" value="ECO:0007669"/>
    <property type="project" value="UniProtKB-SubCell"/>
</dbReference>
<evidence type="ECO:0000256" key="6">
    <source>
        <dbReference type="ARBA" id="ARBA00022454"/>
    </source>
</evidence>
<sequence length="709" mass="82209">TMDIEDDTTVFSTLKSFKSFISLPDTSRNQGEPAPVQSHILQNQYLQRLQLLEAAEKVQSKTQLIQLDQEKRQMEISHKRARIELEKNATLSARDFEREVDRNQDLLGRIRRLEEREAESSQSLSEKAEANRALHRTLESLNRRVEERDGWLNTSNQTVSGLKDEIRDLKQQVQTRDNTISNQTLENQGLQEQVELQHRKYQEVSQRCQALQLASSTCSDHELKIKELERKLALHEQDVVIVKNMRSEVARVPDMDKELRQLREENVYLRETRENVILLKEETEGLRRKVERMEKMKEEMVNVELEKEVCDLFVVLTACCVPCRTPEDLSREVIQIQQREIAVKQHNYTLTSSCRSVERSKADLQGELLSLRSKALEEQKKRETQESLVRRLQKRVLLLTKERDGMRAILESYDSELSSSDYTPQLSRRLREAEDVLTKTQNHNTEMEVWRRSVCVSMELELEVMKKQQDSVAEGNPLATNEEVNTLRLKIEELEGERQRLEEQNNVLELRLERHNLQGDYNPVKTKVLHFSLNPTSMAKQQRVEEVEALRAEVECLRERLRSLQTGGAVPLAAAAGETSLSLPPSQEVLDLRKQMETAELKNQRLKEVFQRKIQEFRTVCYVLTGYQIDITTENQYRLTSVYAEHMDDSLLFKASGGAVGSGGSMQLMETDFSRTLREMVDLHLHHQKSIPAFLSAVTLDLFSRQTTV</sequence>
<dbReference type="GO" id="GO:0005813">
    <property type="term" value="C:centrosome"/>
    <property type="evidence" value="ECO:0007669"/>
    <property type="project" value="UniProtKB-SubCell"/>
</dbReference>
<evidence type="ECO:0000256" key="17">
    <source>
        <dbReference type="ARBA" id="ARBA00023242"/>
    </source>
</evidence>
<dbReference type="Gene3D" id="1.20.5.170">
    <property type="match status" value="1"/>
</dbReference>
<evidence type="ECO:0000256" key="21">
    <source>
        <dbReference type="ARBA" id="ARBA00073985"/>
    </source>
</evidence>
<keyword evidence="15 23" id="KW-0175">Coiled coil</keyword>
<keyword evidence="17" id="KW-0539">Nucleus</keyword>
<dbReference type="GO" id="GO:1990728">
    <property type="term" value="C:mitotic spindle assembly checkpoint MAD1-MAD2 complex"/>
    <property type="evidence" value="ECO:0007669"/>
    <property type="project" value="UniProtKB-ARBA"/>
</dbReference>
<dbReference type="Pfam" id="PF05557">
    <property type="entry name" value="MAD"/>
    <property type="match status" value="1"/>
</dbReference>
<comment type="similarity">
    <text evidence="5">Belongs to the MAD1 family.</text>
</comment>
<dbReference type="PANTHER" id="PTHR23168:SF0">
    <property type="entry name" value="MITOTIC SPINDLE ASSEMBLY CHECKPOINT PROTEIN MAD1"/>
    <property type="match status" value="1"/>
</dbReference>
<dbReference type="GO" id="GO:0051301">
    <property type="term" value="P:cell division"/>
    <property type="evidence" value="ECO:0007669"/>
    <property type="project" value="UniProtKB-KW"/>
</dbReference>
<dbReference type="Gene3D" id="3.30.457.60">
    <property type="match status" value="1"/>
</dbReference>
<dbReference type="Ensembl" id="ENSOTST00005192800.1">
    <property type="protein sequence ID" value="ENSOTSP00005109331.1"/>
    <property type="gene ID" value="ENSOTSG00005061281.1"/>
</dbReference>
<keyword evidence="6" id="KW-0158">Chromosome</keyword>
<dbReference type="Gene3D" id="6.10.250.90">
    <property type="match status" value="1"/>
</dbReference>
<dbReference type="AlphaFoldDB" id="A0AAZ3NYL0"/>
<keyword evidence="16" id="KW-0206">Cytoskeleton</keyword>
<dbReference type="InterPro" id="IPR008672">
    <property type="entry name" value="Mad1"/>
</dbReference>
<evidence type="ECO:0000256" key="4">
    <source>
        <dbReference type="ARBA" id="ARBA00004647"/>
    </source>
</evidence>
<dbReference type="PANTHER" id="PTHR23168">
    <property type="entry name" value="MITOTIC SPINDLE ASSEMBLY CHECKPOINT PROTEIN MAD1 MITOTIC ARREST DEFICIENT-LIKE PROTEIN 1"/>
    <property type="match status" value="1"/>
</dbReference>
<evidence type="ECO:0000256" key="8">
    <source>
        <dbReference type="ARBA" id="ARBA00022499"/>
    </source>
</evidence>
<evidence type="ECO:0000313" key="25">
    <source>
        <dbReference type="Proteomes" id="UP000694402"/>
    </source>
</evidence>
<evidence type="ECO:0000256" key="9">
    <source>
        <dbReference type="ARBA" id="ARBA00022553"/>
    </source>
</evidence>
<gene>
    <name evidence="24" type="primary">MAD1L1</name>
</gene>
<organism evidence="24 25">
    <name type="scientific">Oncorhynchus tshawytscha</name>
    <name type="common">Chinook salmon</name>
    <name type="synonym">Salmo tshawytscha</name>
    <dbReference type="NCBI Taxonomy" id="74940"/>
    <lineage>
        <taxon>Eukaryota</taxon>
        <taxon>Metazoa</taxon>
        <taxon>Chordata</taxon>
        <taxon>Craniata</taxon>
        <taxon>Vertebrata</taxon>
        <taxon>Euteleostomi</taxon>
        <taxon>Actinopterygii</taxon>
        <taxon>Neopterygii</taxon>
        <taxon>Teleostei</taxon>
        <taxon>Protacanthopterygii</taxon>
        <taxon>Salmoniformes</taxon>
        <taxon>Salmonidae</taxon>
        <taxon>Salmoninae</taxon>
        <taxon>Oncorhynchus</taxon>
    </lineage>
</organism>
<evidence type="ECO:0000256" key="15">
    <source>
        <dbReference type="ARBA" id="ARBA00023054"/>
    </source>
</evidence>
<evidence type="ECO:0000256" key="19">
    <source>
        <dbReference type="ARBA" id="ARBA00023328"/>
    </source>
</evidence>
<protein>
    <recommendedName>
        <fullName evidence="21">Mitotic spindle assembly checkpoint protein MAD1</fullName>
    </recommendedName>
    <alternativeName>
        <fullName evidence="22">Mitotic arrest deficient 1-like protein 1</fullName>
    </alternativeName>
</protein>
<accession>A0AAZ3NYL0</accession>
<dbReference type="GO" id="GO:0072686">
    <property type="term" value="C:mitotic spindle"/>
    <property type="evidence" value="ECO:0007669"/>
    <property type="project" value="TreeGrafter"/>
</dbReference>
<evidence type="ECO:0000256" key="5">
    <source>
        <dbReference type="ARBA" id="ARBA00008029"/>
    </source>
</evidence>
<evidence type="ECO:0000256" key="14">
    <source>
        <dbReference type="ARBA" id="ARBA00022990"/>
    </source>
</evidence>
<dbReference type="GO" id="GO:0007094">
    <property type="term" value="P:mitotic spindle assembly checkpoint signaling"/>
    <property type="evidence" value="ECO:0007669"/>
    <property type="project" value="InterPro"/>
</dbReference>
<dbReference type="GO" id="GO:0051315">
    <property type="term" value="P:attachment of mitotic spindle microtubules to kinetochore"/>
    <property type="evidence" value="ECO:0007669"/>
    <property type="project" value="TreeGrafter"/>
</dbReference>
<dbReference type="FunFam" id="3.30.457.60:FF:000002">
    <property type="entry name" value="Mitotic spindle assembly checkpoint protein MAD1"/>
    <property type="match status" value="1"/>
</dbReference>
<keyword evidence="12" id="KW-0995">Kinetochore</keyword>
<dbReference type="GO" id="GO:1990706">
    <property type="term" value="C:MAD1 complex"/>
    <property type="evidence" value="ECO:0007669"/>
    <property type="project" value="UniProtKB-ARBA"/>
</dbReference>
<proteinExistence type="inferred from homology"/>
<evidence type="ECO:0000313" key="24">
    <source>
        <dbReference type="Ensembl" id="ENSOTSP00005109331.1"/>
    </source>
</evidence>
<feature type="coiled-coil region" evidence="23">
    <location>
        <begin position="484"/>
        <end position="616"/>
    </location>
</feature>
<feature type="coiled-coil region" evidence="23">
    <location>
        <begin position="64"/>
        <end position="245"/>
    </location>
</feature>
<keyword evidence="8" id="KW-1017">Isopeptide bond</keyword>
<keyword evidence="10" id="KW-0132">Cell division</keyword>
<evidence type="ECO:0000256" key="7">
    <source>
        <dbReference type="ARBA" id="ARBA00022490"/>
    </source>
</evidence>
<evidence type="ECO:0000256" key="13">
    <source>
        <dbReference type="ARBA" id="ARBA00022843"/>
    </source>
</evidence>
<keyword evidence="7" id="KW-0963">Cytoplasm</keyword>
<keyword evidence="18" id="KW-0131">Cell cycle</keyword>
<evidence type="ECO:0000256" key="2">
    <source>
        <dbReference type="ARBA" id="ARBA00004300"/>
    </source>
</evidence>
<evidence type="ECO:0000256" key="10">
    <source>
        <dbReference type="ARBA" id="ARBA00022618"/>
    </source>
</evidence>
<feature type="coiled-coil region" evidence="23">
    <location>
        <begin position="269"/>
        <end position="306"/>
    </location>
</feature>
<keyword evidence="9" id="KW-0597">Phosphoprotein</keyword>
<name>A0AAZ3NYL0_ONCTS</name>
<dbReference type="GeneTree" id="ENSGT00390000001316"/>
<keyword evidence="19" id="KW-0137">Centromere</keyword>
<evidence type="ECO:0000256" key="3">
    <source>
        <dbReference type="ARBA" id="ARBA00004629"/>
    </source>
</evidence>
<evidence type="ECO:0000256" key="18">
    <source>
        <dbReference type="ARBA" id="ARBA00023306"/>
    </source>
</evidence>
<comment type="subcellular location">
    <subcellularLocation>
        <location evidence="3">Chromosome</location>
        <location evidence="3">Centromere</location>
        <location evidence="3">Kinetochore</location>
    </subcellularLocation>
    <subcellularLocation>
        <location evidence="2">Cytoplasm</location>
        <location evidence="2">Cytoskeleton</location>
        <location evidence="2">Microtubule organizing center</location>
        <location evidence="2">Centrosome</location>
    </subcellularLocation>
    <subcellularLocation>
        <location evidence="4">Cytoplasm</location>
        <location evidence="4">Cytoskeleton</location>
        <location evidence="4">Spindle pole</location>
    </subcellularLocation>
    <subcellularLocation>
        <location evidence="1">Nucleus envelope</location>
    </subcellularLocation>
</comment>
<reference evidence="24" key="3">
    <citation type="submission" date="2025-09" db="UniProtKB">
        <authorList>
            <consortium name="Ensembl"/>
        </authorList>
    </citation>
    <scope>IDENTIFICATION</scope>
</reference>
<evidence type="ECO:0000256" key="16">
    <source>
        <dbReference type="ARBA" id="ARBA00023212"/>
    </source>
</evidence>
<evidence type="ECO:0000256" key="22">
    <source>
        <dbReference type="ARBA" id="ARBA00075803"/>
    </source>
</evidence>
<keyword evidence="14" id="KW-0007">Acetylation</keyword>
<comment type="function">
    <text evidence="20">Component of the spindle-assembly checkpoint that prevents the onset of anaphase until all chromosomes are properly aligned at the metaphase plate. Forms a heterotetrameric complex with the closed conformation form of MAD2L1 (C-MAD2) at unattached kinetochores during prometaphase, recruits an open conformation of MAD2L1 (O-MAD2) and promotes the conversion of O-MAD2 to C-MAD2, which ensures mitotic checkpoint signaling.</text>
</comment>
<reference evidence="25" key="1">
    <citation type="journal article" date="2018" name="PLoS ONE">
        <title>Chinook salmon (Oncorhynchus tshawytscha) genome and transcriptome.</title>
        <authorList>
            <person name="Christensen K.A."/>
            <person name="Leong J.S."/>
            <person name="Sakhrani D."/>
            <person name="Biagi C.A."/>
            <person name="Minkley D.R."/>
            <person name="Withler R.E."/>
            <person name="Rondeau E.B."/>
            <person name="Koop B.F."/>
            <person name="Devlin R.H."/>
        </authorList>
    </citation>
    <scope>NUCLEOTIDE SEQUENCE [LARGE SCALE GENOMIC DNA]</scope>
</reference>
<evidence type="ECO:0000256" key="12">
    <source>
        <dbReference type="ARBA" id="ARBA00022838"/>
    </source>
</evidence>
<evidence type="ECO:0000256" key="11">
    <source>
        <dbReference type="ARBA" id="ARBA00022776"/>
    </source>
</evidence>
<evidence type="ECO:0000256" key="20">
    <source>
        <dbReference type="ARBA" id="ARBA00053509"/>
    </source>
</evidence>
<reference evidence="24" key="2">
    <citation type="submission" date="2025-08" db="UniProtKB">
        <authorList>
            <consortium name="Ensembl"/>
        </authorList>
    </citation>
    <scope>IDENTIFICATION</scope>
</reference>
<evidence type="ECO:0000256" key="1">
    <source>
        <dbReference type="ARBA" id="ARBA00004259"/>
    </source>
</evidence>